<dbReference type="RefSeq" id="WP_161903430.1">
    <property type="nucleotide sequence ID" value="NZ_MAEL01000062.1"/>
</dbReference>
<organism evidence="2 3">
    <name type="scientific">Candidatus Enterococcus willemsii</name>
    <dbReference type="NCBI Taxonomy" id="1857215"/>
    <lineage>
        <taxon>Bacteria</taxon>
        <taxon>Bacillati</taxon>
        <taxon>Bacillota</taxon>
        <taxon>Bacilli</taxon>
        <taxon>Lactobacillales</taxon>
        <taxon>Enterococcaceae</taxon>
        <taxon>Enterococcus</taxon>
    </lineage>
</organism>
<evidence type="ECO:0000259" key="1">
    <source>
        <dbReference type="Pfam" id="PF00814"/>
    </source>
</evidence>
<dbReference type="InterPro" id="IPR000905">
    <property type="entry name" value="Gcp-like_dom"/>
</dbReference>
<dbReference type="Pfam" id="PF00814">
    <property type="entry name" value="TsaD"/>
    <property type="match status" value="1"/>
</dbReference>
<dbReference type="NCBIfam" id="TIGR03725">
    <property type="entry name" value="T6A_YeaZ"/>
    <property type="match status" value="1"/>
</dbReference>
<dbReference type="CDD" id="cd24032">
    <property type="entry name" value="ASKHA_NBD_TsaB"/>
    <property type="match status" value="1"/>
</dbReference>
<accession>A0ABQ6YW59</accession>
<sequence>MKILAMDTSNQTMAVAVIQEQQILGQIQTTVNKNHSKSLMPAIENLMAAIEMKPSELNRIVVAQGPGSYTGLRIGVTTAKTLASTLNIELVGISSLKVLAANCVGQEAWIVPIMDARRKNVYAGGYQWQDGELVNVLPDQHIAIADLLEIVADKNVYFVGEDVQKFQTEISQLPAASCNTVLSWNYPNGVVLAELGAQAQPQTIETFVPNYLKRVEAEEKWLESHEAGDESYVEKI</sequence>
<gene>
    <name evidence="2" type="ORF">BAU17_09820</name>
</gene>
<protein>
    <submittedName>
        <fullName evidence="2">tRNA N6-adenosine(37)-N6-threonylcarbamoyltransferase complex dimerization subunit TsaB</fullName>
    </submittedName>
</protein>
<dbReference type="InterPro" id="IPR043129">
    <property type="entry name" value="ATPase_NBD"/>
</dbReference>
<dbReference type="Proteomes" id="UP000782705">
    <property type="component" value="Unassembled WGS sequence"/>
</dbReference>
<dbReference type="EMBL" id="MAEL01000062">
    <property type="protein sequence ID" value="KAF1301110.1"/>
    <property type="molecule type" value="Genomic_DNA"/>
</dbReference>
<dbReference type="Gene3D" id="3.30.420.40">
    <property type="match status" value="2"/>
</dbReference>
<evidence type="ECO:0000313" key="3">
    <source>
        <dbReference type="Proteomes" id="UP000782705"/>
    </source>
</evidence>
<comment type="caution">
    <text evidence="2">The sequence shown here is derived from an EMBL/GenBank/DDBJ whole genome shotgun (WGS) entry which is preliminary data.</text>
</comment>
<name>A0ABQ6YW59_9ENTE</name>
<reference evidence="2 3" key="1">
    <citation type="submission" date="2016-06" db="EMBL/GenBank/DDBJ databases">
        <title>Four novel species of enterococci isolated from chicken manure.</title>
        <authorList>
            <person name="Van Tyne D."/>
        </authorList>
    </citation>
    <scope>NUCLEOTIDE SEQUENCE [LARGE SCALE GENOMIC DNA]</scope>
    <source>
        <strain evidence="2 3">CU12B</strain>
    </source>
</reference>
<dbReference type="SUPFAM" id="SSF53067">
    <property type="entry name" value="Actin-like ATPase domain"/>
    <property type="match status" value="2"/>
</dbReference>
<evidence type="ECO:0000313" key="2">
    <source>
        <dbReference type="EMBL" id="KAF1301110.1"/>
    </source>
</evidence>
<proteinExistence type="predicted"/>
<dbReference type="InterPro" id="IPR022496">
    <property type="entry name" value="T6A_TsaB"/>
</dbReference>
<feature type="domain" description="Gcp-like" evidence="1">
    <location>
        <begin position="29"/>
        <end position="221"/>
    </location>
</feature>
<dbReference type="PANTHER" id="PTHR11735:SF11">
    <property type="entry name" value="TRNA THREONYLCARBAMOYLADENOSINE BIOSYNTHESIS PROTEIN TSAB"/>
    <property type="match status" value="1"/>
</dbReference>
<dbReference type="PANTHER" id="PTHR11735">
    <property type="entry name" value="TRNA N6-ADENOSINE THREONYLCARBAMOYLTRANSFERASE"/>
    <property type="match status" value="1"/>
</dbReference>
<keyword evidence="3" id="KW-1185">Reference proteome</keyword>